<evidence type="ECO:0000259" key="7">
    <source>
        <dbReference type="Pfam" id="PF00924"/>
    </source>
</evidence>
<dbReference type="InterPro" id="IPR045275">
    <property type="entry name" value="MscS_archaea/bacteria_type"/>
</dbReference>
<dbReference type="PANTHER" id="PTHR30221">
    <property type="entry name" value="SMALL-CONDUCTANCE MECHANOSENSITIVE CHANNEL"/>
    <property type="match status" value="1"/>
</dbReference>
<dbReference type="PANTHER" id="PTHR30221:SF1">
    <property type="entry name" value="SMALL-CONDUCTANCE MECHANOSENSITIVE CHANNEL"/>
    <property type="match status" value="1"/>
</dbReference>
<accession>A0A7G9YD65</accession>
<evidence type="ECO:0000256" key="4">
    <source>
        <dbReference type="ARBA" id="ARBA00022989"/>
    </source>
</evidence>
<sequence length="177" mass="19492">MSLTIFSDMPQVYEPYLRVILVFVIALFVIGIISRSARKILENTALPLDTQNILRRIVKYISWFVVLTYIVSELNLGELLMPLMGATVMVAAAVALAVKNILGDAIAGIFILLDRDFDIGDEVETMGHRGEIIDVTLRKTRIKKDDGVTVVLPNGRIDSSGWVLHTKGSGPAAPRQT</sequence>
<protein>
    <recommendedName>
        <fullName evidence="7">Mechanosensitive ion channel MscS domain-containing protein</fullName>
    </recommendedName>
</protein>
<dbReference type="EMBL" id="MT631162">
    <property type="protein sequence ID" value="QNO45949.1"/>
    <property type="molecule type" value="Genomic_DNA"/>
</dbReference>
<dbReference type="InterPro" id="IPR006685">
    <property type="entry name" value="MscS_channel_2nd"/>
</dbReference>
<dbReference type="Gene3D" id="1.10.287.1260">
    <property type="match status" value="1"/>
</dbReference>
<reference evidence="8" key="1">
    <citation type="submission" date="2020-06" db="EMBL/GenBank/DDBJ databases">
        <title>Unique genomic features of the anaerobic methanotrophic archaea.</title>
        <authorList>
            <person name="Chadwick G.L."/>
            <person name="Skennerton C.T."/>
            <person name="Laso-Perez R."/>
            <person name="Leu A.O."/>
            <person name="Speth D.R."/>
            <person name="Yu H."/>
            <person name="Morgan-Lang C."/>
            <person name="Hatzenpichler R."/>
            <person name="Goudeau D."/>
            <person name="Malmstrom R."/>
            <person name="Brazelton W.J."/>
            <person name="Woyke T."/>
            <person name="Hallam S.J."/>
            <person name="Tyson G.W."/>
            <person name="Wegener G."/>
            <person name="Boetius A."/>
            <person name="Orphan V."/>
        </authorList>
    </citation>
    <scope>NUCLEOTIDE SEQUENCE</scope>
</reference>
<feature type="transmembrane region" description="Helical" evidence="6">
    <location>
        <begin position="83"/>
        <end position="102"/>
    </location>
</feature>
<evidence type="ECO:0000313" key="8">
    <source>
        <dbReference type="EMBL" id="QNO45949.1"/>
    </source>
</evidence>
<feature type="transmembrane region" description="Helical" evidence="6">
    <location>
        <begin position="16"/>
        <end position="33"/>
    </location>
</feature>
<keyword evidence="3 6" id="KW-0812">Transmembrane</keyword>
<dbReference type="SUPFAM" id="SSF82861">
    <property type="entry name" value="Mechanosensitive channel protein MscS (YggB), transmembrane region"/>
    <property type="match status" value="1"/>
</dbReference>
<evidence type="ECO:0000256" key="1">
    <source>
        <dbReference type="ARBA" id="ARBA00004141"/>
    </source>
</evidence>
<evidence type="ECO:0000256" key="3">
    <source>
        <dbReference type="ARBA" id="ARBA00022692"/>
    </source>
</evidence>
<dbReference type="SUPFAM" id="SSF50182">
    <property type="entry name" value="Sm-like ribonucleoproteins"/>
    <property type="match status" value="1"/>
</dbReference>
<evidence type="ECO:0000256" key="2">
    <source>
        <dbReference type="ARBA" id="ARBA00008017"/>
    </source>
</evidence>
<dbReference type="InterPro" id="IPR023408">
    <property type="entry name" value="MscS_beta-dom_sf"/>
</dbReference>
<dbReference type="GO" id="GO:0008381">
    <property type="term" value="F:mechanosensitive monoatomic ion channel activity"/>
    <property type="evidence" value="ECO:0007669"/>
    <property type="project" value="InterPro"/>
</dbReference>
<feature type="domain" description="Mechanosensitive ion channel MscS" evidence="7">
    <location>
        <begin position="100"/>
        <end position="157"/>
    </location>
</feature>
<comment type="subcellular location">
    <subcellularLocation>
        <location evidence="1">Membrane</location>
        <topology evidence="1">Multi-pass membrane protein</topology>
    </subcellularLocation>
</comment>
<gene>
    <name evidence="8" type="ORF">DMJHIOCL_00028</name>
</gene>
<keyword evidence="5 6" id="KW-0472">Membrane</keyword>
<dbReference type="InterPro" id="IPR011014">
    <property type="entry name" value="MscS_channel_TM-2"/>
</dbReference>
<dbReference type="Gene3D" id="2.30.30.60">
    <property type="match status" value="1"/>
</dbReference>
<organism evidence="8">
    <name type="scientific">Candidatus Methanogaster sp. ANME-2c ERB4</name>
    <dbReference type="NCBI Taxonomy" id="2759911"/>
    <lineage>
        <taxon>Archaea</taxon>
        <taxon>Methanobacteriati</taxon>
        <taxon>Methanobacteriota</taxon>
        <taxon>Stenosarchaea group</taxon>
        <taxon>Methanomicrobia</taxon>
        <taxon>Methanosarcinales</taxon>
        <taxon>ANME-2 cluster</taxon>
        <taxon>Candidatus Methanogasteraceae</taxon>
        <taxon>Candidatus Methanogaster</taxon>
    </lineage>
</organism>
<dbReference type="GO" id="GO:0016020">
    <property type="term" value="C:membrane"/>
    <property type="evidence" value="ECO:0007669"/>
    <property type="project" value="UniProtKB-SubCell"/>
</dbReference>
<evidence type="ECO:0000256" key="6">
    <source>
        <dbReference type="SAM" id="Phobius"/>
    </source>
</evidence>
<proteinExistence type="inferred from homology"/>
<dbReference type="AlphaFoldDB" id="A0A7G9YD65"/>
<dbReference type="Pfam" id="PF00924">
    <property type="entry name" value="MS_channel_2nd"/>
    <property type="match status" value="1"/>
</dbReference>
<name>A0A7G9YD65_9EURY</name>
<dbReference type="InterPro" id="IPR010920">
    <property type="entry name" value="LSM_dom_sf"/>
</dbReference>
<feature type="transmembrane region" description="Helical" evidence="6">
    <location>
        <begin position="53"/>
        <end position="71"/>
    </location>
</feature>
<comment type="similarity">
    <text evidence="2">Belongs to the MscS (TC 1.A.23) family.</text>
</comment>
<keyword evidence="4 6" id="KW-1133">Transmembrane helix</keyword>
<evidence type="ECO:0000256" key="5">
    <source>
        <dbReference type="ARBA" id="ARBA00023136"/>
    </source>
</evidence>